<keyword evidence="1" id="KW-0472">Membrane</keyword>
<dbReference type="RefSeq" id="WP_015827083.1">
    <property type="nucleotide sequence ID" value="NC_012982.1"/>
</dbReference>
<dbReference type="OrthoDB" id="8536716at2"/>
<accession>C6XIA7</accession>
<dbReference type="HOGENOM" id="CLU_072282_2_0_5"/>
<evidence type="ECO:0000256" key="1">
    <source>
        <dbReference type="SAM" id="Phobius"/>
    </source>
</evidence>
<organism evidence="2 3">
    <name type="scientific">Hirschia baltica (strain ATCC 49814 / DSM 5838 / IFAM 1418)</name>
    <dbReference type="NCBI Taxonomy" id="582402"/>
    <lineage>
        <taxon>Bacteria</taxon>
        <taxon>Pseudomonadati</taxon>
        <taxon>Pseudomonadota</taxon>
        <taxon>Alphaproteobacteria</taxon>
        <taxon>Hyphomonadales</taxon>
        <taxon>Hyphomonadaceae</taxon>
        <taxon>Hirschia</taxon>
    </lineage>
</organism>
<proteinExistence type="predicted"/>
<feature type="transmembrane region" description="Helical" evidence="1">
    <location>
        <begin position="82"/>
        <end position="104"/>
    </location>
</feature>
<evidence type="ECO:0000313" key="2">
    <source>
        <dbReference type="EMBL" id="ACT58933.1"/>
    </source>
</evidence>
<protein>
    <recommendedName>
        <fullName evidence="4">DUF3307 domain-containing protein</fullName>
    </recommendedName>
</protein>
<keyword evidence="1" id="KW-1133">Transmembrane helix</keyword>
<keyword evidence="1" id="KW-0812">Transmembrane</keyword>
<dbReference type="STRING" id="582402.Hbal_1241"/>
<sequence>MLDLFIMLFTAHILADFVFQTKWLLQRKQHFVGMALHIAIVLGATIVISGLFDWRILAIIGVSHFVMDFIKTRYLSDTLTSFTLDQCLHIGVLVGLVWCFPNAFEASFWQFASAENLQMGITGLVLILGAILSVRVGDIVINKAMLPMEKQFEEEVKSKLEVGRKNKYSGLPNAPAMIGVLERFIIYLLIMVGQPTGVGFLIAAKSILRFAGAKSDDHDNRRAEYAASEMIIVGTLMSFGWAISISILTLITLKMRSVNLVI</sequence>
<dbReference type="AlphaFoldDB" id="C6XIA7"/>
<evidence type="ECO:0000313" key="3">
    <source>
        <dbReference type="Proteomes" id="UP000002745"/>
    </source>
</evidence>
<dbReference type="Pfam" id="PF11750">
    <property type="entry name" value="DUF3307"/>
    <property type="match status" value="1"/>
</dbReference>
<name>C6XIA7_HIRBI</name>
<feature type="transmembrane region" description="Helical" evidence="1">
    <location>
        <begin position="31"/>
        <end position="48"/>
    </location>
</feature>
<feature type="transmembrane region" description="Helical" evidence="1">
    <location>
        <begin position="54"/>
        <end position="70"/>
    </location>
</feature>
<dbReference type="eggNOG" id="COG5061">
    <property type="taxonomic scope" value="Bacteria"/>
</dbReference>
<keyword evidence="3" id="KW-1185">Reference proteome</keyword>
<feature type="transmembrane region" description="Helical" evidence="1">
    <location>
        <begin position="231"/>
        <end position="253"/>
    </location>
</feature>
<feature type="transmembrane region" description="Helical" evidence="1">
    <location>
        <begin position="116"/>
        <end position="141"/>
    </location>
</feature>
<dbReference type="EMBL" id="CP001678">
    <property type="protein sequence ID" value="ACT58933.1"/>
    <property type="molecule type" value="Genomic_DNA"/>
</dbReference>
<dbReference type="Proteomes" id="UP000002745">
    <property type="component" value="Chromosome"/>
</dbReference>
<dbReference type="KEGG" id="hba:Hbal_1241"/>
<gene>
    <name evidence="2" type="ordered locus">Hbal_1241</name>
</gene>
<feature type="transmembrane region" description="Helical" evidence="1">
    <location>
        <begin position="184"/>
        <end position="211"/>
    </location>
</feature>
<dbReference type="InterPro" id="IPR021737">
    <property type="entry name" value="Phage_phiKZ_Orf197"/>
</dbReference>
<evidence type="ECO:0008006" key="4">
    <source>
        <dbReference type="Google" id="ProtNLM"/>
    </source>
</evidence>
<reference evidence="3" key="1">
    <citation type="journal article" date="2011" name="J. Bacteriol.">
        <title>Genome sequences of eight morphologically diverse alphaproteobacteria.</title>
        <authorList>
            <consortium name="US DOE Joint Genome Institute"/>
            <person name="Brown P.J."/>
            <person name="Kysela D.T."/>
            <person name="Buechlein A."/>
            <person name="Hemmerich C."/>
            <person name="Brun Y.V."/>
        </authorList>
    </citation>
    <scope>NUCLEOTIDE SEQUENCE [LARGE SCALE GENOMIC DNA]</scope>
    <source>
        <strain evidence="3">ATCC 49814 / DSM 5838 / IFAM 1418</strain>
    </source>
</reference>